<organism evidence="2 3">
    <name type="scientific">Pseudodesulfovibrio portus</name>
    <dbReference type="NCBI Taxonomy" id="231439"/>
    <lineage>
        <taxon>Bacteria</taxon>
        <taxon>Pseudomonadati</taxon>
        <taxon>Thermodesulfobacteriota</taxon>
        <taxon>Desulfovibrionia</taxon>
        <taxon>Desulfovibrionales</taxon>
        <taxon>Desulfovibrionaceae</taxon>
    </lineage>
</organism>
<accession>A0ABM8ASR1</accession>
<proteinExistence type="predicted"/>
<protein>
    <submittedName>
        <fullName evidence="2">Uncharacterized protein</fullName>
    </submittedName>
</protein>
<gene>
    <name evidence="2" type="ORF">JCM14722_20330</name>
</gene>
<evidence type="ECO:0000313" key="2">
    <source>
        <dbReference type="EMBL" id="BDQ34491.1"/>
    </source>
</evidence>
<evidence type="ECO:0000256" key="1">
    <source>
        <dbReference type="SAM" id="SignalP"/>
    </source>
</evidence>
<name>A0ABM8ASR1_9BACT</name>
<keyword evidence="3" id="KW-1185">Reference proteome</keyword>
<dbReference type="Proteomes" id="UP001061361">
    <property type="component" value="Chromosome"/>
</dbReference>
<dbReference type="EMBL" id="AP026708">
    <property type="protein sequence ID" value="BDQ34491.1"/>
    <property type="molecule type" value="Genomic_DNA"/>
</dbReference>
<keyword evidence="1" id="KW-0732">Signal</keyword>
<feature type="signal peptide" evidence="1">
    <location>
        <begin position="1"/>
        <end position="22"/>
    </location>
</feature>
<reference evidence="2" key="1">
    <citation type="submission" date="2022-08" db="EMBL/GenBank/DDBJ databases">
        <title>Genome Sequence of the sulphate-reducing bacterium, Pseudodesulfovibrio portus JCM14722.</title>
        <authorList>
            <person name="Kondo R."/>
            <person name="Kataoka T."/>
        </authorList>
    </citation>
    <scope>NUCLEOTIDE SEQUENCE</scope>
    <source>
        <strain evidence="2">JCM 14722</strain>
    </source>
</reference>
<evidence type="ECO:0000313" key="3">
    <source>
        <dbReference type="Proteomes" id="UP001061361"/>
    </source>
</evidence>
<feature type="chain" id="PRO_5045508372" evidence="1">
    <location>
        <begin position="23"/>
        <end position="144"/>
    </location>
</feature>
<dbReference type="RefSeq" id="WP_264981397.1">
    <property type="nucleotide sequence ID" value="NZ_AP026708.1"/>
</dbReference>
<sequence>MKKTVLALTLLCTLGLAATALAGSFNLAALEAQAAKGVPQGQKIASGADDLSAFVSLQTEEWNYQFTLSTDKEPGMTGAQPVFYKRLNGFFFEPGIPGSGGLMILLDCGKTLTILCMPARISDAEISLEDMTAIADRMDLGALK</sequence>